<dbReference type="Proteomes" id="UP000284243">
    <property type="component" value="Unassembled WGS sequence"/>
</dbReference>
<dbReference type="InterPro" id="IPR011050">
    <property type="entry name" value="Pectin_lyase_fold/virulence"/>
</dbReference>
<dbReference type="SUPFAM" id="SSF51126">
    <property type="entry name" value="Pectin lyase-like"/>
    <property type="match status" value="1"/>
</dbReference>
<dbReference type="EMBL" id="QRYC01000003">
    <property type="protein sequence ID" value="RGU58195.1"/>
    <property type="molecule type" value="Genomic_DNA"/>
</dbReference>
<evidence type="ECO:0000256" key="4">
    <source>
        <dbReference type="ARBA" id="ARBA00022737"/>
    </source>
</evidence>
<keyword evidence="3" id="KW-0732">Signal</keyword>
<dbReference type="InterPro" id="IPR012334">
    <property type="entry name" value="Pectin_lyas_fold"/>
</dbReference>
<name>A0A412TWC8_9BACT</name>
<dbReference type="InterPro" id="IPR057275">
    <property type="entry name" value="Beta-barrel_GLAA-B_I"/>
</dbReference>
<dbReference type="Gene3D" id="2.160.20.10">
    <property type="entry name" value="Single-stranded right-handed beta-helix, Pectin lyase-like"/>
    <property type="match status" value="1"/>
</dbReference>
<organism evidence="10 11">
    <name type="scientific">Odoribacter splanchnicus</name>
    <dbReference type="NCBI Taxonomy" id="28118"/>
    <lineage>
        <taxon>Bacteria</taxon>
        <taxon>Pseudomonadati</taxon>
        <taxon>Bacteroidota</taxon>
        <taxon>Bacteroidia</taxon>
        <taxon>Bacteroidales</taxon>
        <taxon>Odoribacteraceae</taxon>
        <taxon>Odoribacter</taxon>
    </lineage>
</organism>
<dbReference type="Pfam" id="PF13229">
    <property type="entry name" value="Beta_helix"/>
    <property type="match status" value="1"/>
</dbReference>
<dbReference type="InterPro" id="IPR056441">
    <property type="entry name" value="Beta-barrel_GLAA-B_II"/>
</dbReference>
<feature type="domain" description="Right handed beta helix" evidence="7">
    <location>
        <begin position="411"/>
        <end position="561"/>
    </location>
</feature>
<dbReference type="GO" id="GO:0004557">
    <property type="term" value="F:alpha-galactosidase activity"/>
    <property type="evidence" value="ECO:0007669"/>
    <property type="project" value="UniProtKB-EC"/>
</dbReference>
<dbReference type="RefSeq" id="WP_022161025.1">
    <property type="nucleotide sequence ID" value="NZ_CABJFF010000003.1"/>
</dbReference>
<gene>
    <name evidence="10" type="ORF">DWW57_03850</name>
</gene>
<dbReference type="Pfam" id="PF23764">
    <property type="entry name" value="Beta-barrel_GLAA-B_II"/>
    <property type="match status" value="1"/>
</dbReference>
<feature type="domain" description="GLAA-B beta-barrel" evidence="8">
    <location>
        <begin position="144"/>
        <end position="232"/>
    </location>
</feature>
<evidence type="ECO:0000313" key="10">
    <source>
        <dbReference type="EMBL" id="RGU58195.1"/>
    </source>
</evidence>
<evidence type="ECO:0000256" key="1">
    <source>
        <dbReference type="ARBA" id="ARBA00001255"/>
    </source>
</evidence>
<dbReference type="Pfam" id="PF23763">
    <property type="entry name" value="Beta-barrel_GLAA-B_I"/>
    <property type="match status" value="1"/>
</dbReference>
<protein>
    <submittedName>
        <fullName evidence="10">Right-handed parallel beta-helix repeat-containing protein</fullName>
    </submittedName>
</protein>
<evidence type="ECO:0000256" key="5">
    <source>
        <dbReference type="ARBA" id="ARBA00022801"/>
    </source>
</evidence>
<reference evidence="10 11" key="1">
    <citation type="submission" date="2018-08" db="EMBL/GenBank/DDBJ databases">
        <title>A genome reference for cultivated species of the human gut microbiota.</title>
        <authorList>
            <person name="Zou Y."/>
            <person name="Xue W."/>
            <person name="Luo G."/>
        </authorList>
    </citation>
    <scope>NUCLEOTIDE SEQUENCE [LARGE SCALE GENOMIC DNA]</scope>
    <source>
        <strain evidence="10 11">AF16-14</strain>
    </source>
</reference>
<sequence>MSRYIFLWIGILWFGTISVVGAEVIRVSATQGDATPRIQAAIEKARQYRGKPVVIRLEQGNYHLFRTSCSKQVYYISNTASEEENPDPTKHIGLWIRGIRNLTIEGDGARLVTHGEMTSFVIDSSENIILRNFTLTAADPSVPEMTVVDAGENYLTARIHPDSPYEIREGKFTWLGEGWNFTGGIAQVFEPWRNVTWRCNSPMSDVVKAIELEKGLVRFNYNKRPEGRVGQVFQMRDAIRDEVCGLILKSKQVTLEDLNIHFLGNFGIVGQYSENLTYNRLNCTPEWGHGRTCAGFADFVQMSGCRGKVSILDSRFEGAQDDPINIHGTHLKVMDYPASNQVRVRFMHNQSFGFEAFFKGDEVELVQVNSLRKLQSAWVKQVKRLDNYEILLTLDRPVDEQVKQQPVVVENVTWTPEVLIRNNYFSRIPTRGILVTTRRKVVIEKNIFFRTPMSAILISDDARSWYESGPVSDVTIRNNFFVECGSPVISIAPENDRPEGAVHRNIRILANRFALSGKEGIYARWTEGLDIRDNYFEYSEQLRPEDFIRLENCESVQIENNRSSLK</sequence>
<evidence type="ECO:0000259" key="9">
    <source>
        <dbReference type="Pfam" id="PF23764"/>
    </source>
</evidence>
<feature type="domain" description="GLAA-B beta-barrel" evidence="9">
    <location>
        <begin position="341"/>
        <end position="407"/>
    </location>
</feature>
<dbReference type="InterPro" id="IPR039448">
    <property type="entry name" value="Beta_helix"/>
</dbReference>
<evidence type="ECO:0000256" key="6">
    <source>
        <dbReference type="ARBA" id="ARBA00023295"/>
    </source>
</evidence>
<proteinExistence type="predicted"/>
<evidence type="ECO:0000313" key="11">
    <source>
        <dbReference type="Proteomes" id="UP000284243"/>
    </source>
</evidence>
<keyword evidence="5" id="KW-0378">Hydrolase</keyword>
<keyword evidence="6" id="KW-0326">Glycosidase</keyword>
<keyword evidence="4" id="KW-0677">Repeat</keyword>
<dbReference type="AlphaFoldDB" id="A0A412TWC8"/>
<comment type="catalytic activity">
    <reaction evidence="1">
        <text>Hydrolysis of terminal, non-reducing alpha-D-galactose residues in alpha-D-galactosides, including galactose oligosaccharides, galactomannans and galactolipids.</text>
        <dbReference type="EC" id="3.2.1.22"/>
    </reaction>
</comment>
<comment type="catalytic activity">
    <reaction evidence="2">
        <text>Hydrolysis of terminal, non-reducing branched (1-&gt;3)-alpha-D-galactosidic residues, producing free D-galactose.</text>
        <dbReference type="EC" id="3.2.1.n1"/>
    </reaction>
</comment>
<accession>A0A412TWC8</accession>
<evidence type="ECO:0000256" key="2">
    <source>
        <dbReference type="ARBA" id="ARBA00001271"/>
    </source>
</evidence>
<evidence type="ECO:0000259" key="7">
    <source>
        <dbReference type="Pfam" id="PF13229"/>
    </source>
</evidence>
<comment type="caution">
    <text evidence="10">The sequence shown here is derived from an EMBL/GenBank/DDBJ whole genome shotgun (WGS) entry which is preliminary data.</text>
</comment>
<evidence type="ECO:0000259" key="8">
    <source>
        <dbReference type="Pfam" id="PF23763"/>
    </source>
</evidence>
<evidence type="ECO:0000256" key="3">
    <source>
        <dbReference type="ARBA" id="ARBA00022729"/>
    </source>
</evidence>